<dbReference type="SUPFAM" id="SSF46785">
    <property type="entry name" value="Winged helix' DNA-binding domain"/>
    <property type="match status" value="1"/>
</dbReference>
<organism evidence="1 2">
    <name type="scientific">Cupriavidus numazuensis</name>
    <dbReference type="NCBI Taxonomy" id="221992"/>
    <lineage>
        <taxon>Bacteria</taxon>
        <taxon>Pseudomonadati</taxon>
        <taxon>Pseudomonadota</taxon>
        <taxon>Betaproteobacteria</taxon>
        <taxon>Burkholderiales</taxon>
        <taxon>Burkholderiaceae</taxon>
        <taxon>Cupriavidus</taxon>
    </lineage>
</organism>
<dbReference type="InterPro" id="IPR036390">
    <property type="entry name" value="WH_DNA-bd_sf"/>
</dbReference>
<name>A0ABM8TQ91_9BURK</name>
<dbReference type="EMBL" id="CAJPVI010000043">
    <property type="protein sequence ID" value="CAG2157967.1"/>
    <property type="molecule type" value="Genomic_DNA"/>
</dbReference>
<dbReference type="InterPro" id="IPR002481">
    <property type="entry name" value="FUR"/>
</dbReference>
<dbReference type="Proteomes" id="UP000672657">
    <property type="component" value="Unassembled WGS sequence"/>
</dbReference>
<dbReference type="Pfam" id="PF01475">
    <property type="entry name" value="FUR"/>
    <property type="match status" value="1"/>
</dbReference>
<dbReference type="RefSeq" id="WP_211956632.1">
    <property type="nucleotide sequence ID" value="NZ_CAJPVI010000043.1"/>
</dbReference>
<dbReference type="Gene3D" id="1.10.10.10">
    <property type="entry name" value="Winged helix-like DNA-binding domain superfamily/Winged helix DNA-binding domain"/>
    <property type="match status" value="1"/>
</dbReference>
<reference evidence="1 2" key="1">
    <citation type="submission" date="2021-03" db="EMBL/GenBank/DDBJ databases">
        <authorList>
            <person name="Peeters C."/>
        </authorList>
    </citation>
    <scope>NUCLEOTIDE SEQUENCE [LARGE SCALE GENOMIC DNA]</scope>
    <source>
        <strain evidence="1 2">LMG 26411</strain>
    </source>
</reference>
<gene>
    <name evidence="1" type="ORF">LMG26411_05780</name>
</gene>
<evidence type="ECO:0000313" key="1">
    <source>
        <dbReference type="EMBL" id="CAG2157967.1"/>
    </source>
</evidence>
<sequence length="151" mass="16752">MTVTTAVEETVADDIVNQLRRARLKATPNLLAILRVMAGSGGDWLCGEDIYRRMLLRGTPLGLATIYRLLKVLVSAGLVARVWQENCGCARAVYRRCPELTGSKLRVRTSLGGVWVDVDDAALREALLRVLREHQLGNGAHWEIELGRSEE</sequence>
<protein>
    <recommendedName>
        <fullName evidence="3">Ferric uptake regulation protein</fullName>
    </recommendedName>
</protein>
<keyword evidence="2" id="KW-1185">Reference proteome</keyword>
<evidence type="ECO:0008006" key="3">
    <source>
        <dbReference type="Google" id="ProtNLM"/>
    </source>
</evidence>
<accession>A0ABM8TQ91</accession>
<proteinExistence type="predicted"/>
<evidence type="ECO:0000313" key="2">
    <source>
        <dbReference type="Proteomes" id="UP000672657"/>
    </source>
</evidence>
<comment type="caution">
    <text evidence="1">The sequence shown here is derived from an EMBL/GenBank/DDBJ whole genome shotgun (WGS) entry which is preliminary data.</text>
</comment>
<dbReference type="InterPro" id="IPR036388">
    <property type="entry name" value="WH-like_DNA-bd_sf"/>
</dbReference>